<organism evidence="1">
    <name type="scientific">Pseudarthrobacter sulfonivorans</name>
    <dbReference type="NCBI Taxonomy" id="121292"/>
    <lineage>
        <taxon>Bacteria</taxon>
        <taxon>Bacillati</taxon>
        <taxon>Actinomycetota</taxon>
        <taxon>Actinomycetes</taxon>
        <taxon>Micrococcales</taxon>
        <taxon>Micrococcaceae</taxon>
        <taxon>Pseudarthrobacter</taxon>
    </lineage>
</organism>
<dbReference type="SUPFAM" id="SSF53649">
    <property type="entry name" value="Alkaline phosphatase-like"/>
    <property type="match status" value="1"/>
</dbReference>
<dbReference type="InterPro" id="IPR014060">
    <property type="entry name" value="PglZ"/>
</dbReference>
<dbReference type="Proteomes" id="UP000065151">
    <property type="component" value="Chromosome"/>
</dbReference>
<accession>A0A0U3FP65</accession>
<gene>
    <name evidence="1" type="ORF">AU252_05150</name>
</gene>
<reference evidence="1 2" key="1">
    <citation type="submission" date="2015-12" db="EMBL/GenBank/DDBJ databases">
        <authorList>
            <person name="Shamseldin A."/>
            <person name="Moawad H."/>
            <person name="Abd El-Rahim W.M."/>
            <person name="Sadowsky M.J."/>
        </authorList>
    </citation>
    <scope>NUCLEOTIDE SEQUENCE [LARGE SCALE GENOMIC DNA]</scope>
    <source>
        <strain evidence="1 2">Ar51</strain>
    </source>
</reference>
<dbReference type="AlphaFoldDB" id="A0A0U3FP65"/>
<evidence type="ECO:0000313" key="2">
    <source>
        <dbReference type="Proteomes" id="UP000065151"/>
    </source>
</evidence>
<dbReference type="KEGG" id="psul:AU252_05150"/>
<dbReference type="NCBIfam" id="TIGR02687">
    <property type="entry name" value="BREX-1 system phosphatase PglZ type A"/>
    <property type="match status" value="1"/>
</dbReference>
<dbReference type="RefSeq" id="WP_058929801.1">
    <property type="nucleotide sequence ID" value="NZ_CP013747.1"/>
</dbReference>
<evidence type="ECO:0000313" key="1">
    <source>
        <dbReference type="EMBL" id="ALV40631.1"/>
    </source>
</evidence>
<name>A0A0U3FP65_9MICC</name>
<dbReference type="InterPro" id="IPR017850">
    <property type="entry name" value="Alkaline_phosphatase_core_sf"/>
</dbReference>
<protein>
    <submittedName>
        <fullName evidence="1">Uncharacterized protein</fullName>
    </submittedName>
</protein>
<dbReference type="EMBL" id="CP013747">
    <property type="protein sequence ID" value="ALV40631.1"/>
    <property type="molecule type" value="Genomic_DNA"/>
</dbReference>
<sequence length="827" mass="93424">MSEIHEHLSAALKKSRIVVWNDPAGEFQTDFDTFVEDGVEKREIKNDEFARKFEALRGNPVPRYVLYRTGAVKEGIDNWLFDVELFYAKFSANKVDLAADVSGLPPELKYLVPQHSDFFADDAKRLSLKAMLAPTDSAIDVKAKMLAVCCDASDHRLDEIVGVLLEASAKNKHAPIKKIKDCGLTEFLFQGLQTIYGYKSVEPSLEDFALWLFKSTLNGFEPEAGHQARNARLFFSAWSHDIRHSEAFTELSEGASNTLQVEKTIDGTVYTELLENLAFEVVDQKILSVTSRLAADKALTSKEFANVLRHRRRSLWWSEYQDVYLAVEAGVALLEEVDAFQVQINSFDDGLTKYSQTWWRIDSLYRRFIYRVRKTEFGKPLEKLRDIVESHYSNKFLIPLNDSWQVRVDALEEWRSAVVPSQRDFFAKYVLPQLAKKTKVCVIISDAMRYEIAEELGSRIRQENGYDAVLEAQLGVLPSYTQLGMASLLPHAKLEQQAGNNALVLLDGAPSGGTENRSKILSHVAGKAIKSTSFVDLTRDQQRELFRDNQVVYIYHDTIDHTGDKLTTETSAFQAAEQALVDLVSLVKKTAGANVSNMLITADHGFIYQDKAIDASDFLSETPHGDEFYFENRRFVLGRNLKALHGLRTFTSAQLGLEGDIEIQIPKSIKRLKRQGAGARFVHGGASLQEVVVPVLRVNKKKAGDVSLVDVEIMQEKDSITTNQVVVNLFQKEPVSDKVQARQLKVGLYFGDRLISNEVIHDFDLASFDKRERMVSLQLVLSKDADDLMKENVELRLMAKAPKTTYWGVYASKTLKLSRSFTSDFDF</sequence>
<proteinExistence type="predicted"/>
<dbReference type="STRING" id="121292.AU252_05150"/>
<dbReference type="Pfam" id="PF08665">
    <property type="entry name" value="PglZ"/>
    <property type="match status" value="1"/>
</dbReference>